<dbReference type="Gene3D" id="3.90.79.10">
    <property type="entry name" value="Nucleoside Triphosphate Pyrophosphohydrolase"/>
    <property type="match status" value="1"/>
</dbReference>
<reference evidence="3 4" key="1">
    <citation type="submission" date="2024-09" db="EMBL/GenBank/DDBJ databases">
        <authorList>
            <person name="Sun Q."/>
            <person name="Mori K."/>
        </authorList>
    </citation>
    <scope>NUCLEOTIDE SEQUENCE [LARGE SCALE GENOMIC DNA]</scope>
    <source>
        <strain evidence="3 4">TISTR 1856</strain>
    </source>
</reference>
<dbReference type="InterPro" id="IPR015797">
    <property type="entry name" value="NUDIX_hydrolase-like_dom_sf"/>
</dbReference>
<comment type="caution">
    <text evidence="3">The sequence shown here is derived from an EMBL/GenBank/DDBJ whole genome shotgun (WGS) entry which is preliminary data.</text>
</comment>
<protein>
    <submittedName>
        <fullName evidence="3">NUDIX domain-containing protein</fullName>
    </submittedName>
</protein>
<dbReference type="PROSITE" id="PS51462">
    <property type="entry name" value="NUDIX"/>
    <property type="match status" value="1"/>
</dbReference>
<proteinExistence type="predicted"/>
<keyword evidence="1" id="KW-0378">Hydrolase</keyword>
<dbReference type="InterPro" id="IPR000086">
    <property type="entry name" value="NUDIX_hydrolase_dom"/>
</dbReference>
<organism evidence="3 4">
    <name type="scientific">Kineococcus gynurae</name>
    <dbReference type="NCBI Taxonomy" id="452979"/>
    <lineage>
        <taxon>Bacteria</taxon>
        <taxon>Bacillati</taxon>
        <taxon>Actinomycetota</taxon>
        <taxon>Actinomycetes</taxon>
        <taxon>Kineosporiales</taxon>
        <taxon>Kineosporiaceae</taxon>
        <taxon>Kineococcus</taxon>
    </lineage>
</organism>
<evidence type="ECO:0000313" key="3">
    <source>
        <dbReference type="EMBL" id="MFB9378149.1"/>
    </source>
</evidence>
<keyword evidence="4" id="KW-1185">Reference proteome</keyword>
<dbReference type="PANTHER" id="PTHR21340:SF7">
    <property type="entry name" value="NUDIX HYDROLASE DOMAIN-CONTAINING PROTEIN"/>
    <property type="match status" value="1"/>
</dbReference>
<evidence type="ECO:0000313" key="4">
    <source>
        <dbReference type="Proteomes" id="UP001589748"/>
    </source>
</evidence>
<gene>
    <name evidence="3" type="ORF">ACFFVI_14345</name>
</gene>
<sequence>MPTRRSAGILLHRNGPEGVEILIGHLGGPLWARKDERAWTLPKGEPEPGEELLDTARREFAEELGLPVPPGELVALGENRQSGGKVVTIWALAGDLDPETVLPGTFSMVWPPRSGRVQEFPELDRVVWSTPELARTRLVAGQVVFVERLLDRIGTGGPSAR</sequence>
<dbReference type="Proteomes" id="UP001589748">
    <property type="component" value="Unassembled WGS sequence"/>
</dbReference>
<dbReference type="PROSITE" id="PS00893">
    <property type="entry name" value="NUDIX_BOX"/>
    <property type="match status" value="1"/>
</dbReference>
<dbReference type="PANTHER" id="PTHR21340">
    <property type="entry name" value="DIADENOSINE 5,5-P1,P4-TETRAPHOSPHATE PYROPHOSPHOHYDROLASE MUTT"/>
    <property type="match status" value="1"/>
</dbReference>
<dbReference type="RefSeq" id="WP_380137353.1">
    <property type="nucleotide sequence ID" value="NZ_JBHLUI010000008.1"/>
</dbReference>
<dbReference type="InterPro" id="IPR051325">
    <property type="entry name" value="Nudix_hydrolase_domain"/>
</dbReference>
<dbReference type="InterPro" id="IPR020084">
    <property type="entry name" value="NUDIX_hydrolase_CS"/>
</dbReference>
<feature type="domain" description="Nudix hydrolase" evidence="2">
    <location>
        <begin position="2"/>
        <end position="151"/>
    </location>
</feature>
<name>A0ABV5LVQ1_9ACTN</name>
<dbReference type="CDD" id="cd04662">
    <property type="entry name" value="NUDIX_Hydrolase"/>
    <property type="match status" value="1"/>
</dbReference>
<accession>A0ABV5LVQ1</accession>
<dbReference type="EMBL" id="JBHMDM010000007">
    <property type="protein sequence ID" value="MFB9378149.1"/>
    <property type="molecule type" value="Genomic_DNA"/>
</dbReference>
<dbReference type="SUPFAM" id="SSF55811">
    <property type="entry name" value="Nudix"/>
    <property type="match status" value="1"/>
</dbReference>
<evidence type="ECO:0000259" key="2">
    <source>
        <dbReference type="PROSITE" id="PS51462"/>
    </source>
</evidence>
<evidence type="ECO:0000256" key="1">
    <source>
        <dbReference type="ARBA" id="ARBA00022801"/>
    </source>
</evidence>
<dbReference type="Pfam" id="PF00293">
    <property type="entry name" value="NUDIX"/>
    <property type="match status" value="1"/>
</dbReference>